<dbReference type="Proteomes" id="UP000299102">
    <property type="component" value="Unassembled WGS sequence"/>
</dbReference>
<dbReference type="OrthoDB" id="10057873at2759"/>
<evidence type="ECO:0000313" key="2">
    <source>
        <dbReference type="Proteomes" id="UP000299102"/>
    </source>
</evidence>
<organism evidence="1 2">
    <name type="scientific">Eumeta variegata</name>
    <name type="common">Bagworm moth</name>
    <name type="synonym">Eumeta japonica</name>
    <dbReference type="NCBI Taxonomy" id="151549"/>
    <lineage>
        <taxon>Eukaryota</taxon>
        <taxon>Metazoa</taxon>
        <taxon>Ecdysozoa</taxon>
        <taxon>Arthropoda</taxon>
        <taxon>Hexapoda</taxon>
        <taxon>Insecta</taxon>
        <taxon>Pterygota</taxon>
        <taxon>Neoptera</taxon>
        <taxon>Endopterygota</taxon>
        <taxon>Lepidoptera</taxon>
        <taxon>Glossata</taxon>
        <taxon>Ditrysia</taxon>
        <taxon>Tineoidea</taxon>
        <taxon>Psychidae</taxon>
        <taxon>Oiketicinae</taxon>
        <taxon>Eumeta</taxon>
    </lineage>
</organism>
<sequence length="123" mass="14884">MRVVSNEERPIYHRKRERERKIHKELEYLEKFIEVLKPITTALDYMLGNNCYYGKFLPTLISVRTRLERLQDNNLRHFTVILPQLKESLEKRFDKFFTLSPEVNGAWLHDIAWLIWISVVLQP</sequence>
<dbReference type="AlphaFoldDB" id="A0A4C1TS54"/>
<comment type="caution">
    <text evidence="1">The sequence shown here is derived from an EMBL/GenBank/DDBJ whole genome shotgun (WGS) entry which is preliminary data.</text>
</comment>
<reference evidence="1 2" key="1">
    <citation type="journal article" date="2019" name="Commun. Biol.">
        <title>The bagworm genome reveals a unique fibroin gene that provides high tensile strength.</title>
        <authorList>
            <person name="Kono N."/>
            <person name="Nakamura H."/>
            <person name="Ohtoshi R."/>
            <person name="Tomita M."/>
            <person name="Numata K."/>
            <person name="Arakawa K."/>
        </authorList>
    </citation>
    <scope>NUCLEOTIDE SEQUENCE [LARGE SCALE GENOMIC DNA]</scope>
</reference>
<dbReference type="EMBL" id="BGZK01000082">
    <property type="protein sequence ID" value="GBP16825.1"/>
    <property type="molecule type" value="Genomic_DNA"/>
</dbReference>
<proteinExistence type="predicted"/>
<protein>
    <submittedName>
        <fullName evidence="1">Uncharacterized protein</fullName>
    </submittedName>
</protein>
<accession>A0A4C1TS54</accession>
<evidence type="ECO:0000313" key="1">
    <source>
        <dbReference type="EMBL" id="GBP16825.1"/>
    </source>
</evidence>
<gene>
    <name evidence="1" type="ORF">EVAR_13210_1</name>
</gene>
<name>A0A4C1TS54_EUMVA</name>
<dbReference type="InterPro" id="IPR012337">
    <property type="entry name" value="RNaseH-like_sf"/>
</dbReference>
<keyword evidence="2" id="KW-1185">Reference proteome</keyword>
<dbReference type="SUPFAM" id="SSF53098">
    <property type="entry name" value="Ribonuclease H-like"/>
    <property type="match status" value="1"/>
</dbReference>